<evidence type="ECO:0000259" key="10">
    <source>
        <dbReference type="Pfam" id="PF02870"/>
    </source>
</evidence>
<evidence type="ECO:0000313" key="11">
    <source>
        <dbReference type="EMBL" id="QSI75657.1"/>
    </source>
</evidence>
<comment type="catalytic activity">
    <reaction evidence="7 8">
        <text>a 6-O-methyl-2'-deoxyguanosine in DNA + L-cysteinyl-[protein] = S-methyl-L-cysteinyl-[protein] + a 2'-deoxyguanosine in DNA</text>
        <dbReference type="Rhea" id="RHEA:24000"/>
        <dbReference type="Rhea" id="RHEA-COMP:10131"/>
        <dbReference type="Rhea" id="RHEA-COMP:10132"/>
        <dbReference type="Rhea" id="RHEA-COMP:11367"/>
        <dbReference type="Rhea" id="RHEA-COMP:11368"/>
        <dbReference type="ChEBI" id="CHEBI:29950"/>
        <dbReference type="ChEBI" id="CHEBI:82612"/>
        <dbReference type="ChEBI" id="CHEBI:85445"/>
        <dbReference type="ChEBI" id="CHEBI:85448"/>
        <dbReference type="EC" id="2.1.1.63"/>
    </reaction>
</comment>
<comment type="miscellaneous">
    <text evidence="8">This enzyme catalyzes only one turnover and therefore is not strictly catalytic. According to one definition, an enzyme is a biocatalyst that acts repeatedly and over many reaction cycles.</text>
</comment>
<dbReference type="PANTHER" id="PTHR10815">
    <property type="entry name" value="METHYLATED-DNA--PROTEIN-CYSTEINE METHYLTRANSFERASE"/>
    <property type="match status" value="1"/>
</dbReference>
<dbReference type="InterPro" id="IPR036217">
    <property type="entry name" value="MethylDNA_cys_MeTrfase_DNAb"/>
</dbReference>
<dbReference type="InterPro" id="IPR023546">
    <property type="entry name" value="MGMT"/>
</dbReference>
<dbReference type="InterPro" id="IPR008332">
    <property type="entry name" value="MethylG_MeTrfase_N"/>
</dbReference>
<evidence type="ECO:0000256" key="6">
    <source>
        <dbReference type="ARBA" id="ARBA00023204"/>
    </source>
</evidence>
<feature type="domain" description="Methylated-DNA-[protein]-cysteine S-methyltransferase DNA binding" evidence="9">
    <location>
        <begin position="79"/>
        <end position="158"/>
    </location>
</feature>
<keyword evidence="6 8" id="KW-0234">DNA repair</keyword>
<protein>
    <recommendedName>
        <fullName evidence="8">Methylated-DNA--protein-cysteine methyltransferase</fullName>
        <ecNumber evidence="8">2.1.1.63</ecNumber>
    </recommendedName>
    <alternativeName>
        <fullName evidence="8">6-O-methylguanine-DNA methyltransferase</fullName>
        <shortName evidence="8">MGMT</shortName>
    </alternativeName>
    <alternativeName>
        <fullName evidence="8">O-6-methylguanine-DNA-alkyltransferase</fullName>
    </alternativeName>
</protein>
<reference evidence="11 12" key="1">
    <citation type="submission" date="2021-02" db="EMBL/GenBank/DDBJ databases">
        <title>Niveibacterium changnyeongensis HC41.</title>
        <authorList>
            <person name="Kang M."/>
        </authorList>
    </citation>
    <scope>NUCLEOTIDE SEQUENCE [LARGE SCALE GENOMIC DNA]</scope>
    <source>
        <strain evidence="11 12">HC41</strain>
    </source>
</reference>
<dbReference type="Pfam" id="PF02870">
    <property type="entry name" value="Methyltransf_1N"/>
    <property type="match status" value="1"/>
</dbReference>
<dbReference type="InterPro" id="IPR036631">
    <property type="entry name" value="MGMT_N_sf"/>
</dbReference>
<comment type="similarity">
    <text evidence="8">Belongs to the MGMT family.</text>
</comment>
<evidence type="ECO:0000256" key="2">
    <source>
        <dbReference type="ARBA" id="ARBA00022490"/>
    </source>
</evidence>
<keyword evidence="12" id="KW-1185">Reference proteome</keyword>
<dbReference type="EMBL" id="CP071060">
    <property type="protein sequence ID" value="QSI75657.1"/>
    <property type="molecule type" value="Genomic_DNA"/>
</dbReference>
<evidence type="ECO:0000256" key="3">
    <source>
        <dbReference type="ARBA" id="ARBA00022603"/>
    </source>
</evidence>
<evidence type="ECO:0000313" key="12">
    <source>
        <dbReference type="Proteomes" id="UP000663570"/>
    </source>
</evidence>
<feature type="domain" description="Methylguanine DNA methyltransferase ribonuclease-like" evidence="10">
    <location>
        <begin position="9"/>
        <end position="75"/>
    </location>
</feature>
<evidence type="ECO:0000259" key="9">
    <source>
        <dbReference type="Pfam" id="PF01035"/>
    </source>
</evidence>
<feature type="active site" description="Nucleophile; methyl group acceptor" evidence="8">
    <location>
        <position position="130"/>
    </location>
</feature>
<dbReference type="PROSITE" id="PS00374">
    <property type="entry name" value="MGMT"/>
    <property type="match status" value="1"/>
</dbReference>
<sequence length="167" mass="17464">MSMIWMPHATPIGAMILAGGPAGLAGAWLVGQAHFDGVQPDWREDATASLLCDAAAQLDEWFAGRRRDFDLPLAPRGTDFQKAVWHEIARVPFGETRNYGSVAQALGKPSAARAVGAAAGRNPLTIIVPCHRLVGCGGALTGYAGGLPRKQTLLAFEAEGTPCAMAA</sequence>
<evidence type="ECO:0000256" key="7">
    <source>
        <dbReference type="ARBA" id="ARBA00049348"/>
    </source>
</evidence>
<comment type="catalytic activity">
    <reaction evidence="1 8">
        <text>a 4-O-methyl-thymidine in DNA + L-cysteinyl-[protein] = a thymidine in DNA + S-methyl-L-cysteinyl-[protein]</text>
        <dbReference type="Rhea" id="RHEA:53428"/>
        <dbReference type="Rhea" id="RHEA-COMP:10131"/>
        <dbReference type="Rhea" id="RHEA-COMP:10132"/>
        <dbReference type="Rhea" id="RHEA-COMP:13555"/>
        <dbReference type="Rhea" id="RHEA-COMP:13556"/>
        <dbReference type="ChEBI" id="CHEBI:29950"/>
        <dbReference type="ChEBI" id="CHEBI:82612"/>
        <dbReference type="ChEBI" id="CHEBI:137386"/>
        <dbReference type="ChEBI" id="CHEBI:137387"/>
        <dbReference type="EC" id="2.1.1.63"/>
    </reaction>
</comment>
<dbReference type="GO" id="GO:0003908">
    <property type="term" value="F:methylated-DNA-[protein]-cysteine S-methyltransferase activity"/>
    <property type="evidence" value="ECO:0007669"/>
    <property type="project" value="UniProtKB-EC"/>
</dbReference>
<evidence type="ECO:0000256" key="8">
    <source>
        <dbReference type="HAMAP-Rule" id="MF_00772"/>
    </source>
</evidence>
<dbReference type="GO" id="GO:0032259">
    <property type="term" value="P:methylation"/>
    <property type="evidence" value="ECO:0007669"/>
    <property type="project" value="UniProtKB-KW"/>
</dbReference>
<keyword evidence="2 8" id="KW-0963">Cytoplasm</keyword>
<dbReference type="Gene3D" id="1.10.10.10">
    <property type="entry name" value="Winged helix-like DNA-binding domain superfamily/Winged helix DNA-binding domain"/>
    <property type="match status" value="1"/>
</dbReference>
<dbReference type="RefSeq" id="WP_206253447.1">
    <property type="nucleotide sequence ID" value="NZ_CP071060.1"/>
</dbReference>
<gene>
    <name evidence="11" type="ORF">JY500_14285</name>
</gene>
<dbReference type="Gene3D" id="3.30.160.70">
    <property type="entry name" value="Methylated DNA-protein cysteine methyltransferase domain"/>
    <property type="match status" value="1"/>
</dbReference>
<comment type="function">
    <text evidence="8">Involved in the cellular defense against the biological effects of O6-methylguanine (O6-MeG) and O4-methylthymine (O4-MeT) in DNA. Repairs the methylated nucleobase in DNA by stoichiometrically transferring the methyl group to a cysteine residue in the enzyme. This is a suicide reaction: the enzyme is irreversibly inactivated.</text>
</comment>
<proteinExistence type="inferred from homology"/>
<keyword evidence="3 8" id="KW-0489">Methyltransferase</keyword>
<evidence type="ECO:0000256" key="4">
    <source>
        <dbReference type="ARBA" id="ARBA00022679"/>
    </source>
</evidence>
<accession>A0ABX7M1L1</accession>
<dbReference type="PANTHER" id="PTHR10815:SF5">
    <property type="entry name" value="METHYLATED-DNA--PROTEIN-CYSTEINE METHYLTRANSFERASE"/>
    <property type="match status" value="1"/>
</dbReference>
<dbReference type="Proteomes" id="UP000663570">
    <property type="component" value="Chromosome"/>
</dbReference>
<evidence type="ECO:0000256" key="5">
    <source>
        <dbReference type="ARBA" id="ARBA00022763"/>
    </source>
</evidence>
<evidence type="ECO:0000256" key="1">
    <source>
        <dbReference type="ARBA" id="ARBA00001286"/>
    </source>
</evidence>
<keyword evidence="4 8" id="KW-0808">Transferase</keyword>
<comment type="subcellular location">
    <subcellularLocation>
        <location evidence="8">Cytoplasm</location>
    </subcellularLocation>
</comment>
<organism evidence="11 12">
    <name type="scientific">Niveibacterium microcysteis</name>
    <dbReference type="NCBI Taxonomy" id="2811415"/>
    <lineage>
        <taxon>Bacteria</taxon>
        <taxon>Pseudomonadati</taxon>
        <taxon>Pseudomonadota</taxon>
        <taxon>Betaproteobacteria</taxon>
        <taxon>Rhodocyclales</taxon>
        <taxon>Rhodocyclaceae</taxon>
        <taxon>Niveibacterium</taxon>
    </lineage>
</organism>
<dbReference type="SUPFAM" id="SSF46767">
    <property type="entry name" value="Methylated DNA-protein cysteine methyltransferase, C-terminal domain"/>
    <property type="match status" value="1"/>
</dbReference>
<dbReference type="CDD" id="cd06445">
    <property type="entry name" value="ATase"/>
    <property type="match status" value="1"/>
</dbReference>
<dbReference type="Pfam" id="PF01035">
    <property type="entry name" value="DNA_binding_1"/>
    <property type="match status" value="1"/>
</dbReference>
<dbReference type="InterPro" id="IPR036388">
    <property type="entry name" value="WH-like_DNA-bd_sf"/>
</dbReference>
<dbReference type="EC" id="2.1.1.63" evidence="8"/>
<dbReference type="InterPro" id="IPR014048">
    <property type="entry name" value="MethylDNA_cys_MeTrfase_DNA-bd"/>
</dbReference>
<keyword evidence="5 8" id="KW-0227">DNA damage</keyword>
<dbReference type="SUPFAM" id="SSF53155">
    <property type="entry name" value="Methylated DNA-protein cysteine methyltransferase domain"/>
    <property type="match status" value="1"/>
</dbReference>
<dbReference type="HAMAP" id="MF_00772">
    <property type="entry name" value="OGT"/>
    <property type="match status" value="1"/>
</dbReference>
<dbReference type="NCBIfam" id="TIGR00589">
    <property type="entry name" value="ogt"/>
    <property type="match status" value="1"/>
</dbReference>
<name>A0ABX7M1L1_9RHOO</name>
<dbReference type="InterPro" id="IPR001497">
    <property type="entry name" value="MethylDNA_cys_MeTrfase_AS"/>
</dbReference>